<dbReference type="GO" id="GO:0009306">
    <property type="term" value="P:protein secretion"/>
    <property type="evidence" value="ECO:0007669"/>
    <property type="project" value="UniProtKB-UniRule"/>
</dbReference>
<evidence type="ECO:0000256" key="6">
    <source>
        <dbReference type="ARBA" id="ARBA00022989"/>
    </source>
</evidence>
<dbReference type="STRING" id="655015.B1812_12330"/>
<evidence type="ECO:0000256" key="10">
    <source>
        <dbReference type="SAM" id="MobiDB-lite"/>
    </source>
</evidence>
<feature type="compositionally biased region" description="Pro residues" evidence="10">
    <location>
        <begin position="248"/>
        <end position="260"/>
    </location>
</feature>
<sequence length="267" mass="28017">MQQVVMAIHLMTVVALVTLILYQKSEGGALGLGQSGFFSGRGQANALTRATGVLATVFFVTSILLTVLPAWERRSLGGEDWTKGVDQEKVQLKEIKPEAAPPAQKETQIPKDKESIFEQLKRAQEQRQSGGGAPAMRKAPEEPAQPTQKPEAPASAQPGPTQAEPAQKPEAPKTEAKPEEAKPTEAKPEAAAPKPEAEPKAATPKPEAPAATPPAAGASEPVPAPRAEEPAPAPKSEAKPEDAKPAPEANPAPATPPPPVQWKSPTR</sequence>
<dbReference type="InterPro" id="IPR004692">
    <property type="entry name" value="SecG"/>
</dbReference>
<feature type="region of interest" description="Disordered" evidence="10">
    <location>
        <begin position="121"/>
        <end position="267"/>
    </location>
</feature>
<dbReference type="GO" id="GO:0005886">
    <property type="term" value="C:plasma membrane"/>
    <property type="evidence" value="ECO:0007669"/>
    <property type="project" value="UniProtKB-SubCell"/>
</dbReference>
<evidence type="ECO:0000256" key="9">
    <source>
        <dbReference type="RuleBase" id="RU365087"/>
    </source>
</evidence>
<comment type="caution">
    <text evidence="9">Lacks conserved residue(s) required for the propagation of feature annotation.</text>
</comment>
<keyword evidence="9" id="KW-1003">Cell membrane</keyword>
<accession>A0A1W6MVV7</accession>
<comment type="similarity">
    <text evidence="2 9">Belongs to the SecG family.</text>
</comment>
<keyword evidence="12" id="KW-1185">Reference proteome</keyword>
<feature type="region of interest" description="Disordered" evidence="10">
    <location>
        <begin position="92"/>
        <end position="111"/>
    </location>
</feature>
<evidence type="ECO:0000256" key="3">
    <source>
        <dbReference type="ARBA" id="ARBA00022448"/>
    </source>
</evidence>
<evidence type="ECO:0000313" key="12">
    <source>
        <dbReference type="Proteomes" id="UP000193978"/>
    </source>
</evidence>
<evidence type="ECO:0000256" key="1">
    <source>
        <dbReference type="ARBA" id="ARBA00004141"/>
    </source>
</evidence>
<keyword evidence="8 9" id="KW-0472">Membrane</keyword>
<evidence type="ECO:0000256" key="2">
    <source>
        <dbReference type="ARBA" id="ARBA00008445"/>
    </source>
</evidence>
<dbReference type="RefSeq" id="WP_085771850.1">
    <property type="nucleotide sequence ID" value="NZ_AP027149.1"/>
</dbReference>
<dbReference type="AlphaFoldDB" id="A0A1W6MVV7"/>
<dbReference type="EMBL" id="CP019948">
    <property type="protein sequence ID" value="ARN81733.1"/>
    <property type="molecule type" value="Genomic_DNA"/>
</dbReference>
<evidence type="ECO:0000256" key="4">
    <source>
        <dbReference type="ARBA" id="ARBA00022692"/>
    </source>
</evidence>
<dbReference type="Pfam" id="PF03840">
    <property type="entry name" value="SecG"/>
    <property type="match status" value="1"/>
</dbReference>
<proteinExistence type="inferred from homology"/>
<dbReference type="OrthoDB" id="7366942at2"/>
<gene>
    <name evidence="11" type="ORF">B1812_12330</name>
</gene>
<evidence type="ECO:0000313" key="11">
    <source>
        <dbReference type="EMBL" id="ARN81733.1"/>
    </source>
</evidence>
<keyword evidence="4 9" id="KW-0812">Transmembrane</keyword>
<evidence type="ECO:0000256" key="7">
    <source>
        <dbReference type="ARBA" id="ARBA00023010"/>
    </source>
</evidence>
<dbReference type="KEGG" id="mbry:B1812_12330"/>
<feature type="compositionally biased region" description="Low complexity" evidence="10">
    <location>
        <begin position="189"/>
        <end position="216"/>
    </location>
</feature>
<keyword evidence="5 9" id="KW-0653">Protein transport</keyword>
<feature type="compositionally biased region" description="Basic and acidic residues" evidence="10">
    <location>
        <begin position="170"/>
        <end position="188"/>
    </location>
</feature>
<comment type="function">
    <text evidence="9">Involved in protein export. Participates in an early event of protein translocation.</text>
</comment>
<name>A0A1W6MVV7_9HYPH</name>
<keyword evidence="7 9" id="KW-0811">Translocation</keyword>
<comment type="subcellular location">
    <subcellularLocation>
        <location evidence="9">Cell membrane</location>
        <topology evidence="9">Multi-pass membrane protein</topology>
    </subcellularLocation>
    <subcellularLocation>
        <location evidence="1">Membrane</location>
        <topology evidence="1">Multi-pass membrane protein</topology>
    </subcellularLocation>
</comment>
<protein>
    <recommendedName>
        <fullName evidence="9">Protein-export membrane protein SecG</fullName>
    </recommendedName>
</protein>
<keyword evidence="6 9" id="KW-1133">Transmembrane helix</keyword>
<keyword evidence="3 9" id="KW-0813">Transport</keyword>
<dbReference type="Proteomes" id="UP000193978">
    <property type="component" value="Chromosome"/>
</dbReference>
<evidence type="ECO:0000256" key="5">
    <source>
        <dbReference type="ARBA" id="ARBA00022927"/>
    </source>
</evidence>
<feature type="compositionally biased region" description="Basic and acidic residues" evidence="10">
    <location>
        <begin position="236"/>
        <end position="245"/>
    </location>
</feature>
<dbReference type="GO" id="GO:0015450">
    <property type="term" value="F:protein-transporting ATPase activity"/>
    <property type="evidence" value="ECO:0007669"/>
    <property type="project" value="UniProtKB-UniRule"/>
</dbReference>
<feature type="compositionally biased region" description="Low complexity" evidence="10">
    <location>
        <begin position="160"/>
        <end position="169"/>
    </location>
</feature>
<feature type="transmembrane region" description="Helical" evidence="9">
    <location>
        <begin position="51"/>
        <end position="71"/>
    </location>
</feature>
<reference evidence="11 12" key="1">
    <citation type="submission" date="2017-02" db="EMBL/GenBank/DDBJ databases">
        <authorList>
            <person name="Peterson S.W."/>
        </authorList>
    </citation>
    <scope>NUCLEOTIDE SEQUENCE [LARGE SCALE GENOMIC DNA]</scope>
    <source>
        <strain evidence="11 12">S285</strain>
    </source>
</reference>
<evidence type="ECO:0000256" key="8">
    <source>
        <dbReference type="ARBA" id="ARBA00023136"/>
    </source>
</evidence>
<dbReference type="NCBIfam" id="TIGR00810">
    <property type="entry name" value="secG"/>
    <property type="match status" value="1"/>
</dbReference>
<organism evidence="11 12">
    <name type="scientific">Methylocystis bryophila</name>
    <dbReference type="NCBI Taxonomy" id="655015"/>
    <lineage>
        <taxon>Bacteria</taxon>
        <taxon>Pseudomonadati</taxon>
        <taxon>Pseudomonadota</taxon>
        <taxon>Alphaproteobacteria</taxon>
        <taxon>Hyphomicrobiales</taxon>
        <taxon>Methylocystaceae</taxon>
        <taxon>Methylocystis</taxon>
    </lineage>
</organism>